<organism evidence="1 2">
    <name type="scientific">Jaapia argillacea MUCL 33604</name>
    <dbReference type="NCBI Taxonomy" id="933084"/>
    <lineage>
        <taxon>Eukaryota</taxon>
        <taxon>Fungi</taxon>
        <taxon>Dikarya</taxon>
        <taxon>Basidiomycota</taxon>
        <taxon>Agaricomycotina</taxon>
        <taxon>Agaricomycetes</taxon>
        <taxon>Agaricomycetidae</taxon>
        <taxon>Jaapiales</taxon>
        <taxon>Jaapiaceae</taxon>
        <taxon>Jaapia</taxon>
    </lineage>
</organism>
<dbReference type="HOGENOM" id="CLU_003703_5_3_1"/>
<evidence type="ECO:0000313" key="2">
    <source>
        <dbReference type="Proteomes" id="UP000027265"/>
    </source>
</evidence>
<feature type="non-terminal residue" evidence="1">
    <location>
        <position position="75"/>
    </location>
</feature>
<feature type="non-terminal residue" evidence="1">
    <location>
        <position position="1"/>
    </location>
</feature>
<dbReference type="EMBL" id="KL197709">
    <property type="protein sequence ID" value="KDQ65231.1"/>
    <property type="molecule type" value="Genomic_DNA"/>
</dbReference>
<dbReference type="OrthoDB" id="3257768at2759"/>
<keyword evidence="2" id="KW-1185">Reference proteome</keyword>
<dbReference type="Proteomes" id="UP000027265">
    <property type="component" value="Unassembled WGS sequence"/>
</dbReference>
<accession>A0A067QR80</accession>
<evidence type="ECO:0000313" key="1">
    <source>
        <dbReference type="EMBL" id="KDQ65231.1"/>
    </source>
</evidence>
<gene>
    <name evidence="1" type="ORF">JAAARDRAFT_85134</name>
</gene>
<dbReference type="InterPro" id="IPR040521">
    <property type="entry name" value="KDZ"/>
</dbReference>
<dbReference type="AlphaFoldDB" id="A0A067QR80"/>
<dbReference type="InParanoid" id="A0A067QR80"/>
<name>A0A067QR80_9AGAM</name>
<reference evidence="2" key="1">
    <citation type="journal article" date="2014" name="Proc. Natl. Acad. Sci. U.S.A.">
        <title>Extensive sampling of basidiomycete genomes demonstrates inadequacy of the white-rot/brown-rot paradigm for wood decay fungi.</title>
        <authorList>
            <person name="Riley R."/>
            <person name="Salamov A.A."/>
            <person name="Brown D.W."/>
            <person name="Nagy L.G."/>
            <person name="Floudas D."/>
            <person name="Held B.W."/>
            <person name="Levasseur A."/>
            <person name="Lombard V."/>
            <person name="Morin E."/>
            <person name="Otillar R."/>
            <person name="Lindquist E.A."/>
            <person name="Sun H."/>
            <person name="LaButti K.M."/>
            <person name="Schmutz J."/>
            <person name="Jabbour D."/>
            <person name="Luo H."/>
            <person name="Baker S.E."/>
            <person name="Pisabarro A.G."/>
            <person name="Walton J.D."/>
            <person name="Blanchette R.A."/>
            <person name="Henrissat B."/>
            <person name="Martin F."/>
            <person name="Cullen D."/>
            <person name="Hibbett D.S."/>
            <person name="Grigoriev I.V."/>
        </authorList>
    </citation>
    <scope>NUCLEOTIDE SEQUENCE [LARGE SCALE GENOMIC DNA]</scope>
    <source>
        <strain evidence="2">MUCL 33604</strain>
    </source>
</reference>
<proteinExistence type="predicted"/>
<protein>
    <submittedName>
        <fullName evidence="1">Uncharacterized protein</fullName>
    </submittedName>
</protein>
<dbReference type="Pfam" id="PF18758">
    <property type="entry name" value="KDZ"/>
    <property type="match status" value="1"/>
</dbReference>
<sequence length="75" mass="8502">LYDINCQFAVNLLRRMAANRKHLSLAQGIEIIHSISLFHIHCHQDSCMPRYSPNYIPGAGQVDGEVIETLWAPLN</sequence>